<comment type="caution">
    <text evidence="3">The sequence shown here is derived from an EMBL/GenBank/DDBJ whole genome shotgun (WGS) entry which is preliminary data.</text>
</comment>
<sequence length="417" mass="47140">LPRPLIMSDDVDTLFALAAEDSSATASSRKRRRSDNQSDRDTTEELGAQVRAARNIRRDAAFYFEDGSCVLLVENTLFNVHRTMLSKDGSSFKTMFTLPQGSEPAQGTSDDDPIALTGDSAEEFRNFLAALYALPPEMRTLATDVSRLIDIARISNKYAFKSLETWALDAIQEHINHRPTPMPPFSFSFFTQPSLRATPILFGSEPETITQLTRLMRLAQMCNHGPLLDAMVELLRQLMTTSSRYAYLAMALSDELSLRSLRGEAYLEVMQKPVVVKKGHADLGDVDEEGRLIISSTEQLRLLTGYYRLSRTWEKLRLSAPRIDHSPSCNATWHQPSCSQSWVEFWKEKTRGEAVLSLGLADVLGRLKQVQKDFDRWGSATYMHQDCRLAARRSITHMIKTVEDALPDYFSEDKNDI</sequence>
<feature type="non-terminal residue" evidence="3">
    <location>
        <position position="1"/>
    </location>
</feature>
<accession>A0AA39PNR9</accession>
<dbReference type="Gene3D" id="3.30.710.10">
    <property type="entry name" value="Potassium Channel Kv1.1, Chain A"/>
    <property type="match status" value="1"/>
</dbReference>
<name>A0AA39PNR9_9AGAR</name>
<evidence type="ECO:0000256" key="1">
    <source>
        <dbReference type="SAM" id="MobiDB-lite"/>
    </source>
</evidence>
<dbReference type="AlphaFoldDB" id="A0AA39PNR9"/>
<reference evidence="3" key="1">
    <citation type="submission" date="2023-06" db="EMBL/GenBank/DDBJ databases">
        <authorList>
            <consortium name="Lawrence Berkeley National Laboratory"/>
            <person name="Ahrendt S."/>
            <person name="Sahu N."/>
            <person name="Indic B."/>
            <person name="Wong-Bajracharya J."/>
            <person name="Merenyi Z."/>
            <person name="Ke H.-M."/>
            <person name="Monk M."/>
            <person name="Kocsube S."/>
            <person name="Drula E."/>
            <person name="Lipzen A."/>
            <person name="Balint B."/>
            <person name="Henrissat B."/>
            <person name="Andreopoulos B."/>
            <person name="Martin F.M."/>
            <person name="Harder C.B."/>
            <person name="Rigling D."/>
            <person name="Ford K.L."/>
            <person name="Foster G.D."/>
            <person name="Pangilinan J."/>
            <person name="Papanicolaou A."/>
            <person name="Barry K."/>
            <person name="LaButti K."/>
            <person name="Viragh M."/>
            <person name="Koriabine M."/>
            <person name="Yan M."/>
            <person name="Riley R."/>
            <person name="Champramary S."/>
            <person name="Plett K.L."/>
            <person name="Tsai I.J."/>
            <person name="Slot J."/>
            <person name="Sipos G."/>
            <person name="Plett J."/>
            <person name="Nagy L.G."/>
            <person name="Grigoriev I.V."/>
        </authorList>
    </citation>
    <scope>NUCLEOTIDE SEQUENCE</scope>
    <source>
        <strain evidence="3">ICMP 16352</strain>
    </source>
</reference>
<dbReference type="EMBL" id="JAUEPR010000003">
    <property type="protein sequence ID" value="KAK0487728.1"/>
    <property type="molecule type" value="Genomic_DNA"/>
</dbReference>
<dbReference type="InterPro" id="IPR000210">
    <property type="entry name" value="BTB/POZ_dom"/>
</dbReference>
<dbReference type="InterPro" id="IPR011333">
    <property type="entry name" value="SKP1/BTB/POZ_sf"/>
</dbReference>
<protein>
    <recommendedName>
        <fullName evidence="2">BTB domain-containing protein</fullName>
    </recommendedName>
</protein>
<dbReference type="Proteomes" id="UP001175227">
    <property type="component" value="Unassembled WGS sequence"/>
</dbReference>
<feature type="region of interest" description="Disordered" evidence="1">
    <location>
        <begin position="25"/>
        <end position="45"/>
    </location>
</feature>
<dbReference type="SUPFAM" id="SSF54695">
    <property type="entry name" value="POZ domain"/>
    <property type="match status" value="1"/>
</dbReference>
<evidence type="ECO:0000313" key="4">
    <source>
        <dbReference type="Proteomes" id="UP001175227"/>
    </source>
</evidence>
<gene>
    <name evidence="3" type="ORF">IW261DRAFT_1328007</name>
</gene>
<proteinExistence type="predicted"/>
<evidence type="ECO:0000313" key="3">
    <source>
        <dbReference type="EMBL" id="KAK0487728.1"/>
    </source>
</evidence>
<organism evidence="3 4">
    <name type="scientific">Armillaria novae-zelandiae</name>
    <dbReference type="NCBI Taxonomy" id="153914"/>
    <lineage>
        <taxon>Eukaryota</taxon>
        <taxon>Fungi</taxon>
        <taxon>Dikarya</taxon>
        <taxon>Basidiomycota</taxon>
        <taxon>Agaricomycotina</taxon>
        <taxon>Agaricomycetes</taxon>
        <taxon>Agaricomycetidae</taxon>
        <taxon>Agaricales</taxon>
        <taxon>Marasmiineae</taxon>
        <taxon>Physalacriaceae</taxon>
        <taxon>Armillaria</taxon>
    </lineage>
</organism>
<feature type="domain" description="BTB" evidence="2">
    <location>
        <begin position="67"/>
        <end position="132"/>
    </location>
</feature>
<feature type="compositionally biased region" description="Basic and acidic residues" evidence="1">
    <location>
        <begin position="34"/>
        <end position="43"/>
    </location>
</feature>
<keyword evidence="4" id="KW-1185">Reference proteome</keyword>
<dbReference type="PROSITE" id="PS50097">
    <property type="entry name" value="BTB"/>
    <property type="match status" value="1"/>
</dbReference>
<evidence type="ECO:0000259" key="2">
    <source>
        <dbReference type="PROSITE" id="PS50097"/>
    </source>
</evidence>
<dbReference type="Pfam" id="PF00651">
    <property type="entry name" value="BTB"/>
    <property type="match status" value="1"/>
</dbReference>